<dbReference type="GO" id="GO:0031123">
    <property type="term" value="P:RNA 3'-end processing"/>
    <property type="evidence" value="ECO:0007669"/>
    <property type="project" value="TreeGrafter"/>
</dbReference>
<dbReference type="PANTHER" id="PTHR12271">
    <property type="entry name" value="POLY A POLYMERASE CID PAP -RELATED"/>
    <property type="match status" value="1"/>
</dbReference>
<proteinExistence type="predicted"/>
<dbReference type="GO" id="GO:0016779">
    <property type="term" value="F:nucleotidyltransferase activity"/>
    <property type="evidence" value="ECO:0007669"/>
    <property type="project" value="UniProtKB-KW"/>
</dbReference>
<dbReference type="PANTHER" id="PTHR12271:SF134">
    <property type="entry name" value="NUCLEOTIDYLTRANSFERASE FAMILY PROTEIN"/>
    <property type="match status" value="1"/>
</dbReference>
<dbReference type="CDD" id="cd05402">
    <property type="entry name" value="NT_PAP_TUTase"/>
    <property type="match status" value="1"/>
</dbReference>
<dbReference type="EMBL" id="JACGWK010000003">
    <property type="protein sequence ID" value="KAL0364827.1"/>
    <property type="molecule type" value="Genomic_DNA"/>
</dbReference>
<dbReference type="Gene3D" id="3.30.460.10">
    <property type="entry name" value="Beta Polymerase, domain 2"/>
    <property type="match status" value="1"/>
</dbReference>
<dbReference type="Pfam" id="PF22600">
    <property type="entry name" value="MTPAP-like_central"/>
    <property type="match status" value="1"/>
</dbReference>
<evidence type="ECO:0000313" key="3">
    <source>
        <dbReference type="EMBL" id="KAL0364827.1"/>
    </source>
</evidence>
<dbReference type="Gene3D" id="1.10.1410.10">
    <property type="match status" value="1"/>
</dbReference>
<dbReference type="InterPro" id="IPR054708">
    <property type="entry name" value="MTPAP-like_central"/>
</dbReference>
<keyword evidence="3" id="KW-0548">Nucleotidyltransferase</keyword>
<dbReference type="AlphaFoldDB" id="A0AAW2QAL0"/>
<protein>
    <submittedName>
        <fullName evidence="3">Terminal uridylyltransferase 7</fullName>
    </submittedName>
</protein>
<comment type="caution">
    <text evidence="3">The sequence shown here is derived from an EMBL/GenBank/DDBJ whole genome shotgun (WGS) entry which is preliminary data.</text>
</comment>
<dbReference type="SUPFAM" id="SSF81301">
    <property type="entry name" value="Nucleotidyltransferase"/>
    <property type="match status" value="1"/>
</dbReference>
<accession>A0AAW2QAL0</accession>
<sequence length="657" mass="73103">MALRAKVLQKKAEKFEHKKLQVLKVTKERVSALEPLLQDVYASRRPKPTDYEVRRDLVRVFNEIAKEIYGNSKEIPVIVEFGSFVMDLFSNASDLDLSVNFRTTGVAFPREKKIQTLRKFARKLYAIQSKGHIYGVLPITTAKVPILKCVDRTGVECDISVENRDGILKSQIIHIISSIDERFQKLSFLMKTWAKAHNINSSKDKTLNSLSIILLVAFHLQTRDPPILPPFSAIFKDGTDPATVVKSLSNFVNYGKRNRETLAELFVTLLIKLSSVEKLWPKGLCASTCSGSWTSKTWDSKVASISVEDFTDQSQNVARAVGLAEVKQIYKCIDISIRHIFSFIDGQIGIELRDLMFGQDGMPTRIPRGTPHLHPIAALPCIPSQANQTKGLVSGKRRKQTMCMDSALPYRITPVECRTGTQSGSQEQVQQAILLDSVSTKKMRTAEGWRGMPSGSQEAAHMGGCVATQQPIDPRERQQPMGGWSGVYPGGWEGTQQPAAVGWGLTQQPSARGWEVARQPTAGGWGGAQQTTGWVERSKPLIGEERSKPQAGEERSKPLVGEEHSKPQAGEERIKPQAWREHSKPQAREEHSKPQAGEEHINLVWAGDGHNNIQLELSDQAREVGVEPQLLSGEENRTTEAFSAYTYYRVTRAEGAS</sequence>
<dbReference type="SUPFAM" id="SSF81631">
    <property type="entry name" value="PAP/OAS1 substrate-binding domain"/>
    <property type="match status" value="1"/>
</dbReference>
<feature type="domain" description="Poly(A) RNA polymerase mitochondrial-like central palm" evidence="2">
    <location>
        <begin position="37"/>
        <end position="177"/>
    </location>
</feature>
<feature type="compositionally biased region" description="Basic and acidic residues" evidence="1">
    <location>
        <begin position="536"/>
        <end position="601"/>
    </location>
</feature>
<dbReference type="InterPro" id="IPR043519">
    <property type="entry name" value="NT_sf"/>
</dbReference>
<reference evidence="3" key="1">
    <citation type="submission" date="2020-06" db="EMBL/GenBank/DDBJ databases">
        <authorList>
            <person name="Li T."/>
            <person name="Hu X."/>
            <person name="Zhang T."/>
            <person name="Song X."/>
            <person name="Zhang H."/>
            <person name="Dai N."/>
            <person name="Sheng W."/>
            <person name="Hou X."/>
            <person name="Wei L."/>
        </authorList>
    </citation>
    <scope>NUCLEOTIDE SEQUENCE</scope>
    <source>
        <strain evidence="3">G01</strain>
        <tissue evidence="3">Leaf</tissue>
    </source>
</reference>
<keyword evidence="3" id="KW-0808">Transferase</keyword>
<reference evidence="3" key="2">
    <citation type="journal article" date="2024" name="Plant">
        <title>Genomic evolution and insights into agronomic trait innovations of Sesamum species.</title>
        <authorList>
            <person name="Miao H."/>
            <person name="Wang L."/>
            <person name="Qu L."/>
            <person name="Liu H."/>
            <person name="Sun Y."/>
            <person name="Le M."/>
            <person name="Wang Q."/>
            <person name="Wei S."/>
            <person name="Zheng Y."/>
            <person name="Lin W."/>
            <person name="Duan Y."/>
            <person name="Cao H."/>
            <person name="Xiong S."/>
            <person name="Wang X."/>
            <person name="Wei L."/>
            <person name="Li C."/>
            <person name="Ma Q."/>
            <person name="Ju M."/>
            <person name="Zhao R."/>
            <person name="Li G."/>
            <person name="Mu C."/>
            <person name="Tian Q."/>
            <person name="Mei H."/>
            <person name="Zhang T."/>
            <person name="Gao T."/>
            <person name="Zhang H."/>
        </authorList>
    </citation>
    <scope>NUCLEOTIDE SEQUENCE</scope>
    <source>
        <strain evidence="3">G01</strain>
    </source>
</reference>
<feature type="region of interest" description="Disordered" evidence="1">
    <location>
        <begin position="518"/>
        <end position="605"/>
    </location>
</feature>
<evidence type="ECO:0000256" key="1">
    <source>
        <dbReference type="SAM" id="MobiDB-lite"/>
    </source>
</evidence>
<evidence type="ECO:0000259" key="2">
    <source>
        <dbReference type="Pfam" id="PF22600"/>
    </source>
</evidence>
<organism evidence="3">
    <name type="scientific">Sesamum angustifolium</name>
    <dbReference type="NCBI Taxonomy" id="2727405"/>
    <lineage>
        <taxon>Eukaryota</taxon>
        <taxon>Viridiplantae</taxon>
        <taxon>Streptophyta</taxon>
        <taxon>Embryophyta</taxon>
        <taxon>Tracheophyta</taxon>
        <taxon>Spermatophyta</taxon>
        <taxon>Magnoliopsida</taxon>
        <taxon>eudicotyledons</taxon>
        <taxon>Gunneridae</taxon>
        <taxon>Pentapetalae</taxon>
        <taxon>asterids</taxon>
        <taxon>lamiids</taxon>
        <taxon>Lamiales</taxon>
        <taxon>Pedaliaceae</taxon>
        <taxon>Sesamum</taxon>
    </lineage>
</organism>
<name>A0AAW2QAL0_9LAMI</name>
<gene>
    <name evidence="3" type="ORF">Sangu_0580300</name>
</gene>